<keyword evidence="5" id="KW-1185">Reference proteome</keyword>
<protein>
    <recommendedName>
        <fullName evidence="3">DDE Tnp4 domain-containing protein</fullName>
    </recommendedName>
</protein>
<keyword evidence="2" id="KW-0479">Metal-binding</keyword>
<evidence type="ECO:0000256" key="2">
    <source>
        <dbReference type="ARBA" id="ARBA00022723"/>
    </source>
</evidence>
<dbReference type="AlphaFoldDB" id="A0AAV2HW62"/>
<evidence type="ECO:0000313" key="5">
    <source>
        <dbReference type="Proteomes" id="UP001497497"/>
    </source>
</evidence>
<dbReference type="EMBL" id="CAXITT010000252">
    <property type="protein sequence ID" value="CAL1537166.1"/>
    <property type="molecule type" value="Genomic_DNA"/>
</dbReference>
<evidence type="ECO:0000313" key="4">
    <source>
        <dbReference type="EMBL" id="CAL1537166.1"/>
    </source>
</evidence>
<sequence>MNSGIFDKLEAGETVLADRGFTVLDNEFVRRDVSLFTPFCLQDKIQFPLDERCENKKVSSHRCHAERATGRIKSFKILDGIICCNLKNIDDIHYVCVFLTNFLENPLINVIKC</sequence>
<evidence type="ECO:0000259" key="3">
    <source>
        <dbReference type="Pfam" id="PF13359"/>
    </source>
</evidence>
<comment type="caution">
    <text evidence="4">The sequence shown here is derived from an EMBL/GenBank/DDBJ whole genome shotgun (WGS) entry which is preliminary data.</text>
</comment>
<comment type="cofactor">
    <cofactor evidence="1">
        <name>a divalent metal cation</name>
        <dbReference type="ChEBI" id="CHEBI:60240"/>
    </cofactor>
</comment>
<name>A0AAV2HW62_LYMST</name>
<dbReference type="InterPro" id="IPR027806">
    <property type="entry name" value="HARBI1_dom"/>
</dbReference>
<dbReference type="GO" id="GO:0046872">
    <property type="term" value="F:metal ion binding"/>
    <property type="evidence" value="ECO:0007669"/>
    <property type="project" value="UniProtKB-KW"/>
</dbReference>
<evidence type="ECO:0000256" key="1">
    <source>
        <dbReference type="ARBA" id="ARBA00001968"/>
    </source>
</evidence>
<organism evidence="4 5">
    <name type="scientific">Lymnaea stagnalis</name>
    <name type="common">Great pond snail</name>
    <name type="synonym">Helix stagnalis</name>
    <dbReference type="NCBI Taxonomy" id="6523"/>
    <lineage>
        <taxon>Eukaryota</taxon>
        <taxon>Metazoa</taxon>
        <taxon>Spiralia</taxon>
        <taxon>Lophotrochozoa</taxon>
        <taxon>Mollusca</taxon>
        <taxon>Gastropoda</taxon>
        <taxon>Heterobranchia</taxon>
        <taxon>Euthyneura</taxon>
        <taxon>Panpulmonata</taxon>
        <taxon>Hygrophila</taxon>
        <taxon>Lymnaeoidea</taxon>
        <taxon>Lymnaeidae</taxon>
        <taxon>Lymnaea</taxon>
    </lineage>
</organism>
<reference evidence="4 5" key="1">
    <citation type="submission" date="2024-04" db="EMBL/GenBank/DDBJ databases">
        <authorList>
            <consortium name="Genoscope - CEA"/>
            <person name="William W."/>
        </authorList>
    </citation>
    <scope>NUCLEOTIDE SEQUENCE [LARGE SCALE GENOMIC DNA]</scope>
</reference>
<dbReference type="PANTHER" id="PTHR23080">
    <property type="entry name" value="THAP DOMAIN PROTEIN"/>
    <property type="match status" value="1"/>
</dbReference>
<accession>A0AAV2HW62</accession>
<feature type="domain" description="DDE Tnp4" evidence="3">
    <location>
        <begin position="2"/>
        <end position="101"/>
    </location>
</feature>
<dbReference type="Pfam" id="PF13359">
    <property type="entry name" value="DDE_Tnp_4"/>
    <property type="match status" value="1"/>
</dbReference>
<proteinExistence type="predicted"/>
<gene>
    <name evidence="4" type="ORF">GSLYS_00011079001</name>
</gene>
<dbReference type="Proteomes" id="UP001497497">
    <property type="component" value="Unassembled WGS sequence"/>
</dbReference>